<proteinExistence type="predicted"/>
<comment type="caution">
    <text evidence="1">The sequence shown here is derived from an EMBL/GenBank/DDBJ whole genome shotgun (WGS) entry which is preliminary data.</text>
</comment>
<evidence type="ECO:0000313" key="2">
    <source>
        <dbReference type="Proteomes" id="UP000615446"/>
    </source>
</evidence>
<protein>
    <submittedName>
        <fullName evidence="1">Uncharacterized protein</fullName>
    </submittedName>
</protein>
<dbReference type="OrthoDB" id="2427998at2759"/>
<accession>A0A8H3L175</accession>
<gene>
    <name evidence="1" type="ORF">RCL2_000475800</name>
</gene>
<reference evidence="1" key="1">
    <citation type="submission" date="2019-10" db="EMBL/GenBank/DDBJ databases">
        <title>Conservation and host-specific expression of non-tandemly repeated heterogenous ribosome RNA gene in arbuscular mycorrhizal fungi.</title>
        <authorList>
            <person name="Maeda T."/>
            <person name="Kobayashi Y."/>
            <person name="Nakagawa T."/>
            <person name="Ezawa T."/>
            <person name="Yamaguchi K."/>
            <person name="Bino T."/>
            <person name="Nishimoto Y."/>
            <person name="Shigenobu S."/>
            <person name="Kawaguchi M."/>
        </authorList>
    </citation>
    <scope>NUCLEOTIDE SEQUENCE</scope>
    <source>
        <strain evidence="1">HR1</strain>
    </source>
</reference>
<dbReference type="EMBL" id="BLAL01000030">
    <property type="protein sequence ID" value="GES77384.1"/>
    <property type="molecule type" value="Genomic_DNA"/>
</dbReference>
<name>A0A8H3L175_9GLOM</name>
<dbReference type="Proteomes" id="UP000615446">
    <property type="component" value="Unassembled WGS sequence"/>
</dbReference>
<evidence type="ECO:0000313" key="1">
    <source>
        <dbReference type="EMBL" id="GES77384.1"/>
    </source>
</evidence>
<dbReference type="AlphaFoldDB" id="A0A8H3L175"/>
<sequence length="88" mass="10369">MSSMYRKELIKAAIVNYWNRKTASREVGLLDCLQKIDSKINLKSDEKQYVHSIYFSHLAMISHENSINQVVKNRIISENENRWQPTLT</sequence>
<organism evidence="1 2">
    <name type="scientific">Rhizophagus clarus</name>
    <dbReference type="NCBI Taxonomy" id="94130"/>
    <lineage>
        <taxon>Eukaryota</taxon>
        <taxon>Fungi</taxon>
        <taxon>Fungi incertae sedis</taxon>
        <taxon>Mucoromycota</taxon>
        <taxon>Glomeromycotina</taxon>
        <taxon>Glomeromycetes</taxon>
        <taxon>Glomerales</taxon>
        <taxon>Glomeraceae</taxon>
        <taxon>Rhizophagus</taxon>
    </lineage>
</organism>